<protein>
    <submittedName>
        <fullName evidence="1">Uncharacterized protein</fullName>
    </submittedName>
</protein>
<accession>A0AA88DCR4</accession>
<evidence type="ECO:0000313" key="2">
    <source>
        <dbReference type="Proteomes" id="UP001187192"/>
    </source>
</evidence>
<reference evidence="1" key="1">
    <citation type="submission" date="2023-07" db="EMBL/GenBank/DDBJ databases">
        <title>draft genome sequence of fig (Ficus carica).</title>
        <authorList>
            <person name="Takahashi T."/>
            <person name="Nishimura K."/>
        </authorList>
    </citation>
    <scope>NUCLEOTIDE SEQUENCE</scope>
</reference>
<dbReference type="EMBL" id="BTGU01000045">
    <property type="protein sequence ID" value="GMN53230.1"/>
    <property type="molecule type" value="Genomic_DNA"/>
</dbReference>
<evidence type="ECO:0000313" key="1">
    <source>
        <dbReference type="EMBL" id="GMN53230.1"/>
    </source>
</evidence>
<comment type="caution">
    <text evidence="1">The sequence shown here is derived from an EMBL/GenBank/DDBJ whole genome shotgun (WGS) entry which is preliminary data.</text>
</comment>
<sequence>MARLIGRLRLSIGSPAGAILSELSDPSQPDVLAWLAVLSNEAPSSTTMIAGGGGAAEVQFNSVTNRLSRRVLGPTCKISSNRAAPLPSPAGRCDEIAHCARRLERRRARPQARTPRDICAPRQSVILEV</sequence>
<dbReference type="AlphaFoldDB" id="A0AA88DCR4"/>
<gene>
    <name evidence="1" type="ORF">TIFTF001_022363</name>
</gene>
<dbReference type="Proteomes" id="UP001187192">
    <property type="component" value="Unassembled WGS sequence"/>
</dbReference>
<organism evidence="1 2">
    <name type="scientific">Ficus carica</name>
    <name type="common">Common fig</name>
    <dbReference type="NCBI Taxonomy" id="3494"/>
    <lineage>
        <taxon>Eukaryota</taxon>
        <taxon>Viridiplantae</taxon>
        <taxon>Streptophyta</taxon>
        <taxon>Embryophyta</taxon>
        <taxon>Tracheophyta</taxon>
        <taxon>Spermatophyta</taxon>
        <taxon>Magnoliopsida</taxon>
        <taxon>eudicotyledons</taxon>
        <taxon>Gunneridae</taxon>
        <taxon>Pentapetalae</taxon>
        <taxon>rosids</taxon>
        <taxon>fabids</taxon>
        <taxon>Rosales</taxon>
        <taxon>Moraceae</taxon>
        <taxon>Ficeae</taxon>
        <taxon>Ficus</taxon>
    </lineage>
</organism>
<keyword evidence="2" id="KW-1185">Reference proteome</keyword>
<name>A0AA88DCR4_FICCA</name>
<proteinExistence type="predicted"/>